<organism evidence="1 2">
    <name type="scientific">Sphaerotilus mobilis</name>
    <dbReference type="NCBI Taxonomy" id="47994"/>
    <lineage>
        <taxon>Bacteria</taxon>
        <taxon>Pseudomonadati</taxon>
        <taxon>Pseudomonadota</taxon>
        <taxon>Betaproteobacteria</taxon>
        <taxon>Burkholderiales</taxon>
        <taxon>Sphaerotilaceae</taxon>
        <taxon>Sphaerotilus</taxon>
    </lineage>
</organism>
<name>A0A4Q7L9S5_9BURK</name>
<dbReference type="EMBL" id="SGWV01000013">
    <property type="protein sequence ID" value="RZS46847.1"/>
    <property type="molecule type" value="Genomic_DNA"/>
</dbReference>
<evidence type="ECO:0000313" key="1">
    <source>
        <dbReference type="EMBL" id="RZS46847.1"/>
    </source>
</evidence>
<dbReference type="Proteomes" id="UP000293433">
    <property type="component" value="Unassembled WGS sequence"/>
</dbReference>
<protein>
    <submittedName>
        <fullName evidence="1">Uncharacterized protein</fullName>
    </submittedName>
</protein>
<evidence type="ECO:0000313" key="2">
    <source>
        <dbReference type="Proteomes" id="UP000293433"/>
    </source>
</evidence>
<gene>
    <name evidence="1" type="ORF">EV685_3879</name>
</gene>
<reference evidence="1 2" key="1">
    <citation type="submission" date="2019-02" db="EMBL/GenBank/DDBJ databases">
        <title>Genomic Encyclopedia of Type Strains, Phase IV (KMG-IV): sequencing the most valuable type-strain genomes for metagenomic binning, comparative biology and taxonomic classification.</title>
        <authorList>
            <person name="Goeker M."/>
        </authorList>
    </citation>
    <scope>NUCLEOTIDE SEQUENCE [LARGE SCALE GENOMIC DNA]</scope>
    <source>
        <strain evidence="1 2">DSM 10617</strain>
    </source>
</reference>
<accession>A0A4Q7L9S5</accession>
<dbReference type="AlphaFoldDB" id="A0A4Q7L9S5"/>
<sequence length="38" mass="4075">MKKFRWTDWLAAAALVIALGAFAGAESPEQGVVTAQLR</sequence>
<comment type="caution">
    <text evidence="1">The sequence shown here is derived from an EMBL/GenBank/DDBJ whole genome shotgun (WGS) entry which is preliminary data.</text>
</comment>
<keyword evidence="2" id="KW-1185">Reference proteome</keyword>
<proteinExistence type="predicted"/>